<comment type="similarity">
    <text evidence="2">Belongs to the glycosyl hydrolase 3 family.</text>
</comment>
<feature type="domain" description="Glycoside hydrolase family 3 N-terminal" evidence="6">
    <location>
        <begin position="24"/>
        <end position="304"/>
    </location>
</feature>
<evidence type="ECO:0000256" key="2">
    <source>
        <dbReference type="ARBA" id="ARBA00005336"/>
    </source>
</evidence>
<evidence type="ECO:0000313" key="8">
    <source>
        <dbReference type="Proteomes" id="UP000233293"/>
    </source>
</evidence>
<evidence type="ECO:0000256" key="1">
    <source>
        <dbReference type="ARBA" id="ARBA00001231"/>
    </source>
</evidence>
<dbReference type="AlphaFoldDB" id="A0A2N3PTF3"/>
<dbReference type="GO" id="GO:0009254">
    <property type="term" value="P:peptidoglycan turnover"/>
    <property type="evidence" value="ECO:0007669"/>
    <property type="project" value="TreeGrafter"/>
</dbReference>
<proteinExistence type="inferred from homology"/>
<keyword evidence="8" id="KW-1185">Reference proteome</keyword>
<reference evidence="8" key="1">
    <citation type="submission" date="2017-12" db="EMBL/GenBank/DDBJ databases">
        <title>Draft genome sequence of Telmatospirillum siberiense 26-4b1T, an acidotolerant peatland alphaproteobacterium potentially involved in sulfur cycling.</title>
        <authorList>
            <person name="Hausmann B."/>
            <person name="Pjevac P."/>
            <person name="Schreck K."/>
            <person name="Herbold C.W."/>
            <person name="Daims H."/>
            <person name="Wagner M."/>
            <person name="Pester M."/>
            <person name="Loy A."/>
        </authorList>
    </citation>
    <scope>NUCLEOTIDE SEQUENCE [LARGE SCALE GENOMIC DNA]</scope>
    <source>
        <strain evidence="8">26-4b1</strain>
    </source>
</reference>
<dbReference type="Gene3D" id="3.20.20.300">
    <property type="entry name" value="Glycoside hydrolase, family 3, N-terminal domain"/>
    <property type="match status" value="1"/>
</dbReference>
<dbReference type="InterPro" id="IPR050226">
    <property type="entry name" value="NagZ_Beta-hexosaminidase"/>
</dbReference>
<comment type="caution">
    <text evidence="7">The sequence shown here is derived from an EMBL/GenBank/DDBJ whole genome shotgun (WGS) entry which is preliminary data.</text>
</comment>
<evidence type="ECO:0000259" key="6">
    <source>
        <dbReference type="Pfam" id="PF00933"/>
    </source>
</evidence>
<dbReference type="InterPro" id="IPR017853">
    <property type="entry name" value="GH"/>
</dbReference>
<sequence>MPENNTPSAVIYGCSGLTLTDEEKHFFADVDPFGFILFGRNVDTPLQVAALVDELRNCVGRRAPVLIDQEGGRVQRLKAPHWKPRPPMEVFGRMAERDLPLARRAAWLDARIMADELFELGIDVDCAPLLDLKMDGANDIIGDRSFGGDPALVADLGRAVMEGLLDGTVMPVVKHLPGHGRATVDSHQDLPVVDTDLKTLERWDFAPFRSLRDAPWAMTAHVVYEAIDPHRPATISKRVIEQAIRGAIGCEGVLLSDDLSMKALKGSFAERAQDSLDAGCDIVLHCNGEMAEMQAVALALRPLSDEAQIRLARADSMLRNRPLPPAAETMLETWLSEGLG</sequence>
<dbReference type="EC" id="3.2.1.52" evidence="3"/>
<organism evidence="7 8">
    <name type="scientific">Telmatospirillum siberiense</name>
    <dbReference type="NCBI Taxonomy" id="382514"/>
    <lineage>
        <taxon>Bacteria</taxon>
        <taxon>Pseudomonadati</taxon>
        <taxon>Pseudomonadota</taxon>
        <taxon>Alphaproteobacteria</taxon>
        <taxon>Rhodospirillales</taxon>
        <taxon>Rhodospirillaceae</taxon>
        <taxon>Telmatospirillum</taxon>
    </lineage>
</organism>
<dbReference type="EMBL" id="PIUM01000018">
    <property type="protein sequence ID" value="PKU23676.1"/>
    <property type="molecule type" value="Genomic_DNA"/>
</dbReference>
<dbReference type="InterPro" id="IPR001764">
    <property type="entry name" value="Glyco_hydro_3_N"/>
</dbReference>
<dbReference type="Pfam" id="PF00933">
    <property type="entry name" value="Glyco_hydro_3"/>
    <property type="match status" value="1"/>
</dbReference>
<dbReference type="SUPFAM" id="SSF51445">
    <property type="entry name" value="(Trans)glycosidases"/>
    <property type="match status" value="1"/>
</dbReference>
<keyword evidence="5" id="KW-0326">Glycosidase</keyword>
<dbReference type="OrthoDB" id="9786661at2"/>
<evidence type="ECO:0000313" key="7">
    <source>
        <dbReference type="EMBL" id="PKU23676.1"/>
    </source>
</evidence>
<dbReference type="RefSeq" id="WP_101251529.1">
    <property type="nucleotide sequence ID" value="NZ_PIUM01000018.1"/>
</dbReference>
<comment type="catalytic activity">
    <reaction evidence="1">
        <text>Hydrolysis of terminal non-reducing N-acetyl-D-hexosamine residues in N-acetyl-beta-D-hexosaminides.</text>
        <dbReference type="EC" id="3.2.1.52"/>
    </reaction>
</comment>
<accession>A0A2N3PTF3</accession>
<keyword evidence="4" id="KW-0378">Hydrolase</keyword>
<evidence type="ECO:0000256" key="5">
    <source>
        <dbReference type="ARBA" id="ARBA00023295"/>
    </source>
</evidence>
<evidence type="ECO:0000256" key="3">
    <source>
        <dbReference type="ARBA" id="ARBA00012663"/>
    </source>
</evidence>
<dbReference type="GO" id="GO:0004563">
    <property type="term" value="F:beta-N-acetylhexosaminidase activity"/>
    <property type="evidence" value="ECO:0007669"/>
    <property type="project" value="UniProtKB-EC"/>
</dbReference>
<name>A0A2N3PTF3_9PROT</name>
<dbReference type="PANTHER" id="PTHR30480">
    <property type="entry name" value="BETA-HEXOSAMINIDASE-RELATED"/>
    <property type="match status" value="1"/>
</dbReference>
<dbReference type="GO" id="GO:0005975">
    <property type="term" value="P:carbohydrate metabolic process"/>
    <property type="evidence" value="ECO:0007669"/>
    <property type="project" value="InterPro"/>
</dbReference>
<evidence type="ECO:0000256" key="4">
    <source>
        <dbReference type="ARBA" id="ARBA00022801"/>
    </source>
</evidence>
<dbReference type="PANTHER" id="PTHR30480:SF13">
    <property type="entry name" value="BETA-HEXOSAMINIDASE"/>
    <property type="match status" value="1"/>
</dbReference>
<dbReference type="Proteomes" id="UP000233293">
    <property type="component" value="Unassembled WGS sequence"/>
</dbReference>
<dbReference type="InterPro" id="IPR036962">
    <property type="entry name" value="Glyco_hydro_3_N_sf"/>
</dbReference>
<gene>
    <name evidence="7" type="ORF">CWS72_15515</name>
</gene>
<dbReference type="NCBIfam" id="NF003740">
    <property type="entry name" value="PRK05337.1"/>
    <property type="match status" value="1"/>
</dbReference>
<protein>
    <recommendedName>
        <fullName evidence="3">beta-N-acetylhexosaminidase</fullName>
        <ecNumber evidence="3">3.2.1.52</ecNumber>
    </recommendedName>
</protein>